<dbReference type="Proteomes" id="UP001157502">
    <property type="component" value="Chromosome 9"/>
</dbReference>
<comment type="caution">
    <text evidence="1">The sequence shown here is derived from an EMBL/GenBank/DDBJ whole genome shotgun (WGS) entry which is preliminary data.</text>
</comment>
<protein>
    <submittedName>
        <fullName evidence="1">Uncharacterized protein</fullName>
    </submittedName>
</protein>
<accession>A0ACC2GS25</accession>
<keyword evidence="2" id="KW-1185">Reference proteome</keyword>
<dbReference type="EMBL" id="CM055736">
    <property type="protein sequence ID" value="KAJ8006538.1"/>
    <property type="molecule type" value="Genomic_DNA"/>
</dbReference>
<proteinExistence type="predicted"/>
<name>A0ACC2GS25_DALPE</name>
<reference evidence="1" key="1">
    <citation type="submission" date="2021-05" db="EMBL/GenBank/DDBJ databases">
        <authorList>
            <person name="Pan Q."/>
            <person name="Jouanno E."/>
            <person name="Zahm M."/>
            <person name="Klopp C."/>
            <person name="Cabau C."/>
            <person name="Louis A."/>
            <person name="Berthelot C."/>
            <person name="Parey E."/>
            <person name="Roest Crollius H."/>
            <person name="Montfort J."/>
            <person name="Robinson-Rechavi M."/>
            <person name="Bouchez O."/>
            <person name="Lampietro C."/>
            <person name="Lopez Roques C."/>
            <person name="Donnadieu C."/>
            <person name="Postlethwait J."/>
            <person name="Bobe J."/>
            <person name="Dillon D."/>
            <person name="Chandos A."/>
            <person name="von Hippel F."/>
            <person name="Guiguen Y."/>
        </authorList>
    </citation>
    <scope>NUCLEOTIDE SEQUENCE</scope>
    <source>
        <strain evidence="1">YG-Jan2019</strain>
    </source>
</reference>
<organism evidence="1 2">
    <name type="scientific">Dallia pectoralis</name>
    <name type="common">Alaska blackfish</name>
    <dbReference type="NCBI Taxonomy" id="75939"/>
    <lineage>
        <taxon>Eukaryota</taxon>
        <taxon>Metazoa</taxon>
        <taxon>Chordata</taxon>
        <taxon>Craniata</taxon>
        <taxon>Vertebrata</taxon>
        <taxon>Euteleostomi</taxon>
        <taxon>Actinopterygii</taxon>
        <taxon>Neopterygii</taxon>
        <taxon>Teleostei</taxon>
        <taxon>Protacanthopterygii</taxon>
        <taxon>Esociformes</taxon>
        <taxon>Umbridae</taxon>
        <taxon>Dallia</taxon>
    </lineage>
</organism>
<gene>
    <name evidence="1" type="ORF">DPEC_G00108290</name>
</gene>
<evidence type="ECO:0000313" key="2">
    <source>
        <dbReference type="Proteomes" id="UP001157502"/>
    </source>
</evidence>
<sequence length="62" mass="6964">MNKKKYHCIPPKLLKFLTEESSESLKGCAQLRTEVFKRKRSCPVNAKLQNSRASSKGRGAAL</sequence>
<evidence type="ECO:0000313" key="1">
    <source>
        <dbReference type="EMBL" id="KAJ8006538.1"/>
    </source>
</evidence>